<evidence type="ECO:0000259" key="5">
    <source>
        <dbReference type="PROSITE" id="PS50112"/>
    </source>
</evidence>
<feature type="domain" description="HAMP" evidence="8">
    <location>
        <begin position="446"/>
        <end position="492"/>
    </location>
</feature>
<dbReference type="InterPro" id="IPR013655">
    <property type="entry name" value="PAS_fold_3"/>
</dbReference>
<dbReference type="SMART" id="SM00086">
    <property type="entry name" value="PAC"/>
    <property type="match status" value="1"/>
</dbReference>
<dbReference type="InterPro" id="IPR000700">
    <property type="entry name" value="PAS-assoc_C"/>
</dbReference>
<dbReference type="Pfam" id="PF00015">
    <property type="entry name" value="MCPsignal"/>
    <property type="match status" value="1"/>
</dbReference>
<feature type="region of interest" description="Disordered" evidence="3">
    <location>
        <begin position="756"/>
        <end position="793"/>
    </location>
</feature>
<dbReference type="GO" id="GO:0006935">
    <property type="term" value="P:chemotaxis"/>
    <property type="evidence" value="ECO:0007669"/>
    <property type="project" value="InterPro"/>
</dbReference>
<dbReference type="Gene3D" id="1.10.287.950">
    <property type="entry name" value="Methyl-accepting chemotaxis protein"/>
    <property type="match status" value="1"/>
</dbReference>
<dbReference type="AlphaFoldDB" id="A0A160T951"/>
<dbReference type="EMBL" id="CZQC01000021">
    <property type="protein sequence ID" value="CUS40660.1"/>
    <property type="molecule type" value="Genomic_DNA"/>
</dbReference>
<dbReference type="SMART" id="SM00283">
    <property type="entry name" value="MA"/>
    <property type="match status" value="1"/>
</dbReference>
<dbReference type="CDD" id="cd00130">
    <property type="entry name" value="PAS"/>
    <property type="match status" value="1"/>
</dbReference>
<dbReference type="GO" id="GO:0007165">
    <property type="term" value="P:signal transduction"/>
    <property type="evidence" value="ECO:0007669"/>
    <property type="project" value="InterPro"/>
</dbReference>
<evidence type="ECO:0000313" key="9">
    <source>
        <dbReference type="EMBL" id="CUS40660.1"/>
    </source>
</evidence>
<evidence type="ECO:0000259" key="6">
    <source>
        <dbReference type="PROSITE" id="PS50113"/>
    </source>
</evidence>
<dbReference type="InterPro" id="IPR035965">
    <property type="entry name" value="PAS-like_dom_sf"/>
</dbReference>
<feature type="domain" description="PAS" evidence="5">
    <location>
        <begin position="19"/>
        <end position="66"/>
    </location>
</feature>
<dbReference type="SUPFAM" id="SSF55785">
    <property type="entry name" value="PYP-like sensor domain (PAS domain)"/>
    <property type="match status" value="1"/>
</dbReference>
<evidence type="ECO:0000259" key="8">
    <source>
        <dbReference type="PROSITE" id="PS50885"/>
    </source>
</evidence>
<dbReference type="InterPro" id="IPR051310">
    <property type="entry name" value="MCP_chemotaxis"/>
</dbReference>
<dbReference type="PROSITE" id="PS50112">
    <property type="entry name" value="PAS"/>
    <property type="match status" value="1"/>
</dbReference>
<evidence type="ECO:0000256" key="1">
    <source>
        <dbReference type="ARBA" id="ARBA00022481"/>
    </source>
</evidence>
<dbReference type="PANTHER" id="PTHR43531">
    <property type="entry name" value="PROTEIN ICFG"/>
    <property type="match status" value="1"/>
</dbReference>
<dbReference type="Gene3D" id="3.30.450.20">
    <property type="entry name" value="PAS domain"/>
    <property type="match status" value="3"/>
</dbReference>
<evidence type="ECO:0000256" key="3">
    <source>
        <dbReference type="SAM" id="MobiDB-lite"/>
    </source>
</evidence>
<dbReference type="FunFam" id="3.30.450.20:FF:000075">
    <property type="entry name" value="Methyl-accepting chemotaxis protein"/>
    <property type="match status" value="2"/>
</dbReference>
<feature type="domain" description="T-SNARE coiled-coil homology" evidence="7">
    <location>
        <begin position="656"/>
        <end position="718"/>
    </location>
</feature>
<comment type="similarity">
    <text evidence="2">Belongs to the methyl-accepting chemotaxis (MCP) protein family.</text>
</comment>
<feature type="compositionally biased region" description="Low complexity" evidence="3">
    <location>
        <begin position="523"/>
        <end position="532"/>
    </location>
</feature>
<dbReference type="InterPro" id="IPR000014">
    <property type="entry name" value="PAS"/>
</dbReference>
<dbReference type="PROSITE" id="PS50113">
    <property type="entry name" value="PAC"/>
    <property type="match status" value="1"/>
</dbReference>
<reference evidence="9" key="1">
    <citation type="submission" date="2015-10" db="EMBL/GenBank/DDBJ databases">
        <authorList>
            <person name="Gilbert D.G."/>
        </authorList>
    </citation>
    <scope>NUCLEOTIDE SEQUENCE</scope>
</reference>
<dbReference type="PROSITE" id="PS50111">
    <property type="entry name" value="CHEMOTAXIS_TRANSDUC_2"/>
    <property type="match status" value="1"/>
</dbReference>
<dbReference type="InterPro" id="IPR001610">
    <property type="entry name" value="PAC"/>
</dbReference>
<name>A0A160T951_9ZZZZ</name>
<dbReference type="InterPro" id="IPR000727">
    <property type="entry name" value="T_SNARE_dom"/>
</dbReference>
<protein>
    <submittedName>
        <fullName evidence="9">Methyl-accepting chemotaxis protein I (Serine chemoreceptor protein)</fullName>
    </submittedName>
</protein>
<dbReference type="Pfam" id="PF13426">
    <property type="entry name" value="PAS_9"/>
    <property type="match status" value="1"/>
</dbReference>
<evidence type="ECO:0000259" key="4">
    <source>
        <dbReference type="PROSITE" id="PS50111"/>
    </source>
</evidence>
<evidence type="ECO:0000259" key="7">
    <source>
        <dbReference type="PROSITE" id="PS50192"/>
    </source>
</evidence>
<sequence>MSFLKNLFSAENNNGTQEAMRELEAKVDALNKSQAMIEFDMNGNILTANDNFLNVMGYRLDEVQGKHHSIFVGADYKASNEYRQFWDKLNRGEFDSNEYLRIGKGGSEVWIQASYNPVFDLTGKPYKVVKCATDITKQKNQARENEKNANIANALKLCQANVMLADNDLNIVYMNDRVSEVLSGREKDIQKELPNFHVSKLIGSSVDQFHKKPSHQRQMMSELKESYQTDLKVSGLTFSLTATPWIGTDGTRIGTVVEWVDLTEELARQQVAKRMADENSRVKQALDVVTTNAMIADGDLNIVYMNNAVKDMMSNAQSDLRQDIPGFDASRLMGANIDTFHKKPAHQRGMLAALKSTYSTEIKVGGRTFGLIANPILNDANERIGTIVEWKDRTAEVSAEQEVDNIVEAAAAGDLSRRLETVGKDGFFLNLAEGLNRLLAISENVVNDTIRVFDALAHGNLTRKVESDYEGTFGKLKQDANSTVDRLTEIITRIREAAGTVATGASEIAQGNADLSKRTESQASSLEETASSMEEMTSAVKQTSENSVHANELASSARQKAQEGGQVVSKAVTAMEEINHASKKIADIIGVIDEIAFQTNLLALNAAVEAARAGEQGRGFAVVAGEVRNLAQRSAAAAKEIKDLIRDSVDKVDAGTSLVNESGKTLAEIIDSVDRVSLMIQEISTAATEQSSGIDQVNSAIAQMDEMTQQNAALVEEATAAGEAMSEQAQNMTQMMGFFTLDAASGMGQVGSMNSMASMNSPAPRSSVSAPMSKTSGQGGLSVKSNADEWEEF</sequence>
<dbReference type="Pfam" id="PF08447">
    <property type="entry name" value="PAS_3"/>
    <property type="match status" value="1"/>
</dbReference>
<feature type="region of interest" description="Disordered" evidence="3">
    <location>
        <begin position="512"/>
        <end position="532"/>
    </location>
</feature>
<gene>
    <name evidence="9" type="ORF">MGWOODY_Tha146</name>
</gene>
<evidence type="ECO:0000256" key="2">
    <source>
        <dbReference type="ARBA" id="ARBA00029447"/>
    </source>
</evidence>
<feature type="domain" description="Methyl-accepting transducer" evidence="4">
    <location>
        <begin position="497"/>
        <end position="726"/>
    </location>
</feature>
<dbReference type="PROSITE" id="PS50192">
    <property type="entry name" value="T_SNARE"/>
    <property type="match status" value="1"/>
</dbReference>
<dbReference type="SUPFAM" id="SSF58104">
    <property type="entry name" value="Methyl-accepting chemotaxis protein (MCP) signaling domain"/>
    <property type="match status" value="1"/>
</dbReference>
<accession>A0A160T951</accession>
<dbReference type="InterPro" id="IPR004089">
    <property type="entry name" value="MCPsignal_dom"/>
</dbReference>
<dbReference type="InterPro" id="IPR003660">
    <property type="entry name" value="HAMP_dom"/>
</dbReference>
<dbReference type="NCBIfam" id="TIGR00229">
    <property type="entry name" value="sensory_box"/>
    <property type="match status" value="1"/>
</dbReference>
<feature type="compositionally biased region" description="Polar residues" evidence="3">
    <location>
        <begin position="766"/>
        <end position="776"/>
    </location>
</feature>
<feature type="domain" description="PAC" evidence="6">
    <location>
        <begin position="95"/>
        <end position="147"/>
    </location>
</feature>
<dbReference type="PRINTS" id="PR00260">
    <property type="entry name" value="CHEMTRNSDUCR"/>
</dbReference>
<keyword evidence="1" id="KW-0488">Methylation</keyword>
<dbReference type="Pfam" id="PF13188">
    <property type="entry name" value="PAS_8"/>
    <property type="match status" value="1"/>
</dbReference>
<dbReference type="GO" id="GO:0005886">
    <property type="term" value="C:plasma membrane"/>
    <property type="evidence" value="ECO:0007669"/>
    <property type="project" value="TreeGrafter"/>
</dbReference>
<dbReference type="Pfam" id="PF18947">
    <property type="entry name" value="HAMP_2"/>
    <property type="match status" value="1"/>
</dbReference>
<dbReference type="FunFam" id="1.10.287.950:FF:000001">
    <property type="entry name" value="Methyl-accepting chemotaxis sensory transducer"/>
    <property type="match status" value="1"/>
</dbReference>
<proteinExistence type="inferred from homology"/>
<dbReference type="PANTHER" id="PTHR43531:SF14">
    <property type="entry name" value="METHYL-ACCEPTING CHEMOTAXIS PROTEIN I-RELATED"/>
    <property type="match status" value="1"/>
</dbReference>
<dbReference type="GO" id="GO:0004888">
    <property type="term" value="F:transmembrane signaling receptor activity"/>
    <property type="evidence" value="ECO:0007669"/>
    <property type="project" value="InterPro"/>
</dbReference>
<keyword evidence="9" id="KW-0675">Receptor</keyword>
<organism evidence="9">
    <name type="scientific">hydrothermal vent metagenome</name>
    <dbReference type="NCBI Taxonomy" id="652676"/>
    <lineage>
        <taxon>unclassified sequences</taxon>
        <taxon>metagenomes</taxon>
        <taxon>ecological metagenomes</taxon>
    </lineage>
</organism>
<dbReference type="PROSITE" id="PS50885">
    <property type="entry name" value="HAMP"/>
    <property type="match status" value="1"/>
</dbReference>
<dbReference type="CDD" id="cd11386">
    <property type="entry name" value="MCP_signal"/>
    <property type="match status" value="1"/>
</dbReference>
<dbReference type="InterPro" id="IPR004090">
    <property type="entry name" value="Chemotax_Me-accpt_rcpt"/>
</dbReference>